<reference evidence="2" key="1">
    <citation type="submission" date="2022-08" db="UniProtKB">
        <authorList>
            <consortium name="EnsemblMetazoa"/>
        </authorList>
    </citation>
    <scope>IDENTIFICATION</scope>
    <source>
        <strain evidence="2">05x7-T-G4-1.051#20</strain>
    </source>
</reference>
<evidence type="ECO:0000313" key="2">
    <source>
        <dbReference type="EnsemblMetazoa" id="G6444.1:cds"/>
    </source>
</evidence>
<organism evidence="2 3">
    <name type="scientific">Magallana gigas</name>
    <name type="common">Pacific oyster</name>
    <name type="synonym">Crassostrea gigas</name>
    <dbReference type="NCBI Taxonomy" id="29159"/>
    <lineage>
        <taxon>Eukaryota</taxon>
        <taxon>Metazoa</taxon>
        <taxon>Spiralia</taxon>
        <taxon>Lophotrochozoa</taxon>
        <taxon>Mollusca</taxon>
        <taxon>Bivalvia</taxon>
        <taxon>Autobranchia</taxon>
        <taxon>Pteriomorphia</taxon>
        <taxon>Ostreida</taxon>
        <taxon>Ostreoidea</taxon>
        <taxon>Ostreidae</taxon>
        <taxon>Magallana</taxon>
    </lineage>
</organism>
<feature type="signal peptide" evidence="1">
    <location>
        <begin position="1"/>
        <end position="18"/>
    </location>
</feature>
<feature type="chain" id="PRO_5036488853" evidence="1">
    <location>
        <begin position="19"/>
        <end position="148"/>
    </location>
</feature>
<dbReference type="OMA" id="SEAVHYC"/>
<keyword evidence="1" id="KW-0732">Signal</keyword>
<dbReference type="AlphaFoldDB" id="A0A8W8NDF5"/>
<evidence type="ECO:0000256" key="1">
    <source>
        <dbReference type="SAM" id="SignalP"/>
    </source>
</evidence>
<sequence length="148" mass="16592">MQIFGVVVLGALVMWTSGALVDFRRLCQSDQQSFGFRRDTGQSEAVHYCHVTGTQSTDCKQIDADGGFDCGAEFYLQGGLPGRQAQCCRMSGHRLMNCQTLAQRFSYRDGFDIMYVNRALRKLISTPIPSDPTTFQVELCDLEKQDTE</sequence>
<proteinExistence type="predicted"/>
<accession>A0A8W8NDF5</accession>
<name>A0A8W8NDF5_MAGGI</name>
<dbReference type="Proteomes" id="UP000005408">
    <property type="component" value="Unassembled WGS sequence"/>
</dbReference>
<evidence type="ECO:0000313" key="3">
    <source>
        <dbReference type="Proteomes" id="UP000005408"/>
    </source>
</evidence>
<dbReference type="EnsemblMetazoa" id="G6444.1">
    <property type="protein sequence ID" value="G6444.1:cds"/>
    <property type="gene ID" value="G6444"/>
</dbReference>
<protein>
    <submittedName>
        <fullName evidence="2">Uncharacterized protein</fullName>
    </submittedName>
</protein>
<dbReference type="OrthoDB" id="6124347at2759"/>
<keyword evidence="3" id="KW-1185">Reference proteome</keyword>